<dbReference type="InterPro" id="IPR029063">
    <property type="entry name" value="SAM-dependent_MTases_sf"/>
</dbReference>
<proteinExistence type="inferred from homology"/>
<dbReference type="Pfam" id="PF01209">
    <property type="entry name" value="Ubie_methyltran"/>
    <property type="match status" value="1"/>
</dbReference>
<organism evidence="4">
    <name type="scientific">freshwater metagenome</name>
    <dbReference type="NCBI Taxonomy" id="449393"/>
    <lineage>
        <taxon>unclassified sequences</taxon>
        <taxon>metagenomes</taxon>
        <taxon>ecological metagenomes</taxon>
    </lineage>
</organism>
<evidence type="ECO:0000256" key="3">
    <source>
        <dbReference type="ARBA" id="ARBA00022691"/>
    </source>
</evidence>
<reference evidence="4" key="1">
    <citation type="submission" date="2020-05" db="EMBL/GenBank/DDBJ databases">
        <authorList>
            <person name="Chiriac C."/>
            <person name="Salcher M."/>
            <person name="Ghai R."/>
            <person name="Kavagutti S V."/>
        </authorList>
    </citation>
    <scope>NUCLEOTIDE SEQUENCE</scope>
</reference>
<dbReference type="AlphaFoldDB" id="A0A6J6W522"/>
<keyword evidence="1" id="KW-0489">Methyltransferase</keyword>
<dbReference type="GO" id="GO:0032259">
    <property type="term" value="P:methylation"/>
    <property type="evidence" value="ECO:0007669"/>
    <property type="project" value="UniProtKB-KW"/>
</dbReference>
<dbReference type="GO" id="GO:0008168">
    <property type="term" value="F:methyltransferase activity"/>
    <property type="evidence" value="ECO:0007669"/>
    <property type="project" value="UniProtKB-KW"/>
</dbReference>
<dbReference type="NCBIfam" id="TIGR01934">
    <property type="entry name" value="MenG_MenH_UbiE"/>
    <property type="match status" value="1"/>
</dbReference>
<dbReference type="Gene3D" id="3.40.50.150">
    <property type="entry name" value="Vaccinia Virus protein VP39"/>
    <property type="match status" value="1"/>
</dbReference>
<dbReference type="PROSITE" id="PS51608">
    <property type="entry name" value="SAM_MT_UBIE"/>
    <property type="match status" value="1"/>
</dbReference>
<protein>
    <submittedName>
        <fullName evidence="4">Unannotated protein</fullName>
    </submittedName>
</protein>
<keyword evidence="3" id="KW-0949">S-adenosyl-L-methionine</keyword>
<dbReference type="PANTHER" id="PTHR43591:SF24">
    <property type="entry name" value="2-METHOXY-6-POLYPRENYL-1,4-BENZOQUINOL METHYLASE, MITOCHONDRIAL"/>
    <property type="match status" value="1"/>
</dbReference>
<dbReference type="SUPFAM" id="SSF53335">
    <property type="entry name" value="S-adenosyl-L-methionine-dependent methyltransferases"/>
    <property type="match status" value="1"/>
</dbReference>
<sequence length="228" mass="24568">MNSPLPLPEEKAAKVEAMFDRIAPGYERVNRYISFGQDRRWRDRTVKALALPKGSVILDLACGTGDLCRDLQSAGFAPIGIDFSAGMLANAKTTAPLVRGDALRLPIPSATVDGITCGFALRNFTGLEPFFAECARVLRPGGRVAFLDPAKPKSAIARFGNEIWFHRIVPLIGAALGDAEAYKYLPASTAYLPEPEAILAMARAAGFKDLKRTTMTLGAVQLIEGTRS</sequence>
<gene>
    <name evidence="4" type="ORF">UFOPK2925_00726</name>
</gene>
<accession>A0A6J6W522</accession>
<dbReference type="EMBL" id="CAEZZU010000092">
    <property type="protein sequence ID" value="CAB4778869.1"/>
    <property type="molecule type" value="Genomic_DNA"/>
</dbReference>
<dbReference type="InterPro" id="IPR004033">
    <property type="entry name" value="UbiE/COQ5_MeTrFase"/>
</dbReference>
<name>A0A6J6W522_9ZZZZ</name>
<evidence type="ECO:0000256" key="1">
    <source>
        <dbReference type="ARBA" id="ARBA00022603"/>
    </source>
</evidence>
<keyword evidence="2" id="KW-0808">Transferase</keyword>
<evidence type="ECO:0000256" key="2">
    <source>
        <dbReference type="ARBA" id="ARBA00022679"/>
    </source>
</evidence>
<dbReference type="CDD" id="cd02440">
    <property type="entry name" value="AdoMet_MTases"/>
    <property type="match status" value="1"/>
</dbReference>
<dbReference type="PANTHER" id="PTHR43591">
    <property type="entry name" value="METHYLTRANSFERASE"/>
    <property type="match status" value="1"/>
</dbReference>
<evidence type="ECO:0000313" key="4">
    <source>
        <dbReference type="EMBL" id="CAB4778869.1"/>
    </source>
</evidence>
<dbReference type="HAMAP" id="MF_01813">
    <property type="entry name" value="MenG_UbiE_methyltr"/>
    <property type="match status" value="1"/>
</dbReference>